<sequence length="205" mass="22522">MIALAAEQIQNTVPAQYPPLNAWVNSMLDVLPNQPSPVDDVDSGLLAELNRSAAHYLTANFVTGSKTHSAIESFTGGAITNETISMLINDPKNAFLLESDARTCFAAGYYAWGIEALKQENGKYRYFLRVVRAKHLSFTLRDANDGQDIKFGTGVFGNGINLPDPGFCNLKLSIARILHLSRAASIFEKYFKYEEYTGSSVLGVF</sequence>
<gene>
    <name evidence="1" type="ORF">M422DRAFT_272951</name>
</gene>
<accession>A0A0C9TAC8</accession>
<dbReference type="HOGENOM" id="CLU_1338266_0_0_1"/>
<proteinExistence type="predicted"/>
<dbReference type="AlphaFoldDB" id="A0A0C9TAC8"/>
<evidence type="ECO:0000313" key="2">
    <source>
        <dbReference type="Proteomes" id="UP000054279"/>
    </source>
</evidence>
<protein>
    <submittedName>
        <fullName evidence="1">Uncharacterized protein</fullName>
    </submittedName>
</protein>
<name>A0A0C9TAC8_SPHS4</name>
<organism evidence="1 2">
    <name type="scientific">Sphaerobolus stellatus (strain SS14)</name>
    <dbReference type="NCBI Taxonomy" id="990650"/>
    <lineage>
        <taxon>Eukaryota</taxon>
        <taxon>Fungi</taxon>
        <taxon>Dikarya</taxon>
        <taxon>Basidiomycota</taxon>
        <taxon>Agaricomycotina</taxon>
        <taxon>Agaricomycetes</taxon>
        <taxon>Phallomycetidae</taxon>
        <taxon>Geastrales</taxon>
        <taxon>Sphaerobolaceae</taxon>
        <taxon>Sphaerobolus</taxon>
    </lineage>
</organism>
<reference evidence="1 2" key="1">
    <citation type="submission" date="2014-06" db="EMBL/GenBank/DDBJ databases">
        <title>Evolutionary Origins and Diversification of the Mycorrhizal Mutualists.</title>
        <authorList>
            <consortium name="DOE Joint Genome Institute"/>
            <consortium name="Mycorrhizal Genomics Consortium"/>
            <person name="Kohler A."/>
            <person name="Kuo A."/>
            <person name="Nagy L.G."/>
            <person name="Floudas D."/>
            <person name="Copeland A."/>
            <person name="Barry K.W."/>
            <person name="Cichocki N."/>
            <person name="Veneault-Fourrey C."/>
            <person name="LaButti K."/>
            <person name="Lindquist E.A."/>
            <person name="Lipzen A."/>
            <person name="Lundell T."/>
            <person name="Morin E."/>
            <person name="Murat C."/>
            <person name="Riley R."/>
            <person name="Ohm R."/>
            <person name="Sun H."/>
            <person name="Tunlid A."/>
            <person name="Henrissat B."/>
            <person name="Grigoriev I.V."/>
            <person name="Hibbett D.S."/>
            <person name="Martin F."/>
        </authorList>
    </citation>
    <scope>NUCLEOTIDE SEQUENCE [LARGE SCALE GENOMIC DNA]</scope>
    <source>
        <strain evidence="1 2">SS14</strain>
    </source>
</reference>
<evidence type="ECO:0000313" key="1">
    <source>
        <dbReference type="EMBL" id="KIJ26038.1"/>
    </source>
</evidence>
<dbReference type="OrthoDB" id="2833246at2759"/>
<dbReference type="Proteomes" id="UP000054279">
    <property type="component" value="Unassembled WGS sequence"/>
</dbReference>
<dbReference type="EMBL" id="KN837387">
    <property type="protein sequence ID" value="KIJ26038.1"/>
    <property type="molecule type" value="Genomic_DNA"/>
</dbReference>
<keyword evidence="2" id="KW-1185">Reference proteome</keyword>